<dbReference type="CDD" id="cd01168">
    <property type="entry name" value="adenosine_kinase"/>
    <property type="match status" value="1"/>
</dbReference>
<feature type="domain" description="Carbohydrate kinase PfkB" evidence="12">
    <location>
        <begin position="150"/>
        <end position="420"/>
    </location>
</feature>
<evidence type="ECO:0000256" key="2">
    <source>
        <dbReference type="ARBA" id="ARBA00004801"/>
    </source>
</evidence>
<evidence type="ECO:0000256" key="5">
    <source>
        <dbReference type="ARBA" id="ARBA00022679"/>
    </source>
</evidence>
<reference evidence="13" key="1">
    <citation type="journal article" date="2010" name="Science">
        <title>Plasticity of animal genome architecture unmasked by rapid evolution of a pelagic tunicate.</title>
        <authorList>
            <person name="Denoeud F."/>
            <person name="Henriet S."/>
            <person name="Mungpakdee S."/>
            <person name="Aury J.M."/>
            <person name="Da Silva C."/>
            <person name="Brinkmann H."/>
            <person name="Mikhaleva J."/>
            <person name="Olsen L.C."/>
            <person name="Jubin C."/>
            <person name="Canestro C."/>
            <person name="Bouquet J.M."/>
            <person name="Danks G."/>
            <person name="Poulain J."/>
            <person name="Campsteijn C."/>
            <person name="Adamski M."/>
            <person name="Cross I."/>
            <person name="Yadetie F."/>
            <person name="Muffato M."/>
            <person name="Louis A."/>
            <person name="Butcher S."/>
            <person name="Tsagkogeorga G."/>
            <person name="Konrad A."/>
            <person name="Singh S."/>
            <person name="Jensen M.F."/>
            <person name="Cong E.H."/>
            <person name="Eikeseth-Otteraa H."/>
            <person name="Noel B."/>
            <person name="Anthouard V."/>
            <person name="Porcel B.M."/>
            <person name="Kachouri-Lafond R."/>
            <person name="Nishino A."/>
            <person name="Ugolini M."/>
            <person name="Chourrout P."/>
            <person name="Nishida H."/>
            <person name="Aasland R."/>
            <person name="Huzurbazar S."/>
            <person name="Westhof E."/>
            <person name="Delsuc F."/>
            <person name="Lehrach H."/>
            <person name="Reinhardt R."/>
            <person name="Weissenbach J."/>
            <person name="Roy S.W."/>
            <person name="Artiguenave F."/>
            <person name="Postlethwait J.H."/>
            <person name="Manak J.R."/>
            <person name="Thompson E.M."/>
            <person name="Jaillon O."/>
            <person name="Du Pasquier L."/>
            <person name="Boudinot P."/>
            <person name="Liberles D.A."/>
            <person name="Volff J.N."/>
            <person name="Philippe H."/>
            <person name="Lenhard B."/>
            <person name="Roest Crollius H."/>
            <person name="Wincker P."/>
            <person name="Chourrout D."/>
        </authorList>
    </citation>
    <scope>NUCLEOTIDE SEQUENCE [LARGE SCALE GENOMIC DNA]</scope>
</reference>
<keyword evidence="6" id="KW-0660">Purine salvage</keyword>
<dbReference type="GO" id="GO:0044209">
    <property type="term" value="P:AMP salvage"/>
    <property type="evidence" value="ECO:0007669"/>
    <property type="project" value="UniProtKB-UniPathway"/>
</dbReference>
<keyword evidence="5" id="KW-0808">Transferase</keyword>
<evidence type="ECO:0000256" key="4">
    <source>
        <dbReference type="ARBA" id="ARBA00012119"/>
    </source>
</evidence>
<feature type="active site" description="Proton acceptor" evidence="10">
    <location>
        <position position="396"/>
    </location>
</feature>
<dbReference type="Proteomes" id="UP000011014">
    <property type="component" value="Unassembled WGS sequence"/>
</dbReference>
<evidence type="ECO:0000259" key="12">
    <source>
        <dbReference type="Pfam" id="PF00294"/>
    </source>
</evidence>
<dbReference type="Gene3D" id="3.40.1190.20">
    <property type="match status" value="1"/>
</dbReference>
<evidence type="ECO:0000256" key="7">
    <source>
        <dbReference type="ARBA" id="ARBA00022741"/>
    </source>
</evidence>
<evidence type="ECO:0000256" key="6">
    <source>
        <dbReference type="ARBA" id="ARBA00022726"/>
    </source>
</evidence>
<dbReference type="InterPro" id="IPR011611">
    <property type="entry name" value="PfkB_dom"/>
</dbReference>
<dbReference type="Pfam" id="PF00294">
    <property type="entry name" value="PfkB"/>
    <property type="match status" value="1"/>
</dbReference>
<dbReference type="GO" id="GO:0005524">
    <property type="term" value="F:ATP binding"/>
    <property type="evidence" value="ECO:0007669"/>
    <property type="project" value="UniProtKB-KW"/>
</dbReference>
<evidence type="ECO:0000256" key="11">
    <source>
        <dbReference type="SAM" id="MobiDB-lite"/>
    </source>
</evidence>
<organism evidence="13">
    <name type="scientific">Oikopleura dioica</name>
    <name type="common">Tunicate</name>
    <dbReference type="NCBI Taxonomy" id="34765"/>
    <lineage>
        <taxon>Eukaryota</taxon>
        <taxon>Metazoa</taxon>
        <taxon>Chordata</taxon>
        <taxon>Tunicata</taxon>
        <taxon>Appendicularia</taxon>
        <taxon>Copelata</taxon>
        <taxon>Oikopleuridae</taxon>
        <taxon>Oikopleura</taxon>
    </lineage>
</organism>
<keyword evidence="7" id="KW-0547">Nucleotide-binding</keyword>
<proteinExistence type="inferred from homology"/>
<gene>
    <name evidence="13" type="ORF">GSOID_T00028597001</name>
</gene>
<name>E4YKV3_OIKDI</name>
<protein>
    <recommendedName>
        <fullName evidence="4">adenosine kinase</fullName>
        <ecNumber evidence="4">2.7.1.20</ecNumber>
    </recommendedName>
</protein>
<feature type="compositionally biased region" description="Acidic residues" evidence="11">
    <location>
        <begin position="16"/>
        <end position="64"/>
    </location>
</feature>
<dbReference type="GO" id="GO:0006144">
    <property type="term" value="P:purine nucleobase metabolic process"/>
    <property type="evidence" value="ECO:0007669"/>
    <property type="project" value="TreeGrafter"/>
</dbReference>
<dbReference type="PANTHER" id="PTHR45769:SF3">
    <property type="entry name" value="ADENOSINE KINASE"/>
    <property type="match status" value="1"/>
</dbReference>
<dbReference type="GO" id="GO:0005829">
    <property type="term" value="C:cytosol"/>
    <property type="evidence" value="ECO:0007669"/>
    <property type="project" value="TreeGrafter"/>
</dbReference>
<feature type="compositionally biased region" description="Acidic residues" evidence="11">
    <location>
        <begin position="75"/>
        <end position="91"/>
    </location>
</feature>
<dbReference type="InterPro" id="IPR001805">
    <property type="entry name" value="Adenokinase"/>
</dbReference>
<dbReference type="InterPro" id="IPR029056">
    <property type="entry name" value="Ribokinase-like"/>
</dbReference>
<evidence type="ECO:0000256" key="1">
    <source>
        <dbReference type="ARBA" id="ARBA00001946"/>
    </source>
</evidence>
<dbReference type="EMBL" id="FN654725">
    <property type="protein sequence ID" value="CBY36114.1"/>
    <property type="molecule type" value="Genomic_DNA"/>
</dbReference>
<dbReference type="AlphaFoldDB" id="E4YKV3"/>
<keyword evidence="9" id="KW-0067">ATP-binding</keyword>
<dbReference type="UniPathway" id="UPA00588">
    <property type="reaction ID" value="UER00659"/>
</dbReference>
<evidence type="ECO:0000256" key="3">
    <source>
        <dbReference type="ARBA" id="ARBA00010688"/>
    </source>
</evidence>
<evidence type="ECO:0000256" key="9">
    <source>
        <dbReference type="ARBA" id="ARBA00022840"/>
    </source>
</evidence>
<dbReference type="GO" id="GO:0005634">
    <property type="term" value="C:nucleus"/>
    <property type="evidence" value="ECO:0007669"/>
    <property type="project" value="TreeGrafter"/>
</dbReference>
<dbReference type="PRINTS" id="PR00989">
    <property type="entry name" value="ADENOKINASE"/>
</dbReference>
<feature type="region of interest" description="Disordered" evidence="11">
    <location>
        <begin position="1"/>
        <end position="91"/>
    </location>
</feature>
<dbReference type="GO" id="GO:0006166">
    <property type="term" value="P:purine ribonucleoside salvage"/>
    <property type="evidence" value="ECO:0007669"/>
    <property type="project" value="UniProtKB-KW"/>
</dbReference>
<dbReference type="EC" id="2.7.1.20" evidence="4"/>
<comment type="similarity">
    <text evidence="3">Belongs to the carbohydrate kinase PfkB family.</text>
</comment>
<dbReference type="GO" id="GO:0004001">
    <property type="term" value="F:adenosine kinase activity"/>
    <property type="evidence" value="ECO:0007669"/>
    <property type="project" value="UniProtKB-EC"/>
</dbReference>
<dbReference type="Gene3D" id="3.30.1110.10">
    <property type="match status" value="1"/>
</dbReference>
<accession>E4YKV3</accession>
<evidence type="ECO:0000313" key="13">
    <source>
        <dbReference type="EMBL" id="CBY36114.1"/>
    </source>
</evidence>
<dbReference type="SUPFAM" id="SSF53613">
    <property type="entry name" value="Ribokinase-like"/>
    <property type="match status" value="1"/>
</dbReference>
<dbReference type="PANTHER" id="PTHR45769">
    <property type="entry name" value="ADENOSINE KINASE"/>
    <property type="match status" value="1"/>
</dbReference>
<sequence>MGGVVSSEDESRKRDEEDESEDEDSIDEDSDDSGDSSEDDSDEEESEDDSESLLDGELVEEVDSNTDTSFFGESDTSDSSDDDSEDEEEEVRQEVIITENMMVGFGLPLLEIKAKVGAGYIKRFELTAGSRSVAGEKQISLYKELCGWFSTEFLPGGGALNVIRVAQWMLPLPKATSIVGTIGTDENGKRVSEACTAAGIVPMFYEQETDITGCVAKLSVDAGPAGSTVTQITHLSAGNAYSKQRHLDLEQNWDRVKEAEYFFIPGLFLTVCPETTLAVGEMSSEKGKTFALTLGNPQLCRLYKDTQLAVLRYVDFLFSNAETALSFAQENDFETTDLAEIARKMCLLPKVNSNKPRVVVITQGVGPTVVARGYDEVHEFEVDEIENKDGPAGLGDFFIGGFLGQLVQGHGLERCVEGGHFAVQELLQHGNKLAGECPFE</sequence>
<comment type="cofactor">
    <cofactor evidence="1">
        <name>Mg(2+)</name>
        <dbReference type="ChEBI" id="CHEBI:18420"/>
    </cofactor>
</comment>
<comment type="pathway">
    <text evidence="2">Purine metabolism; AMP biosynthesis via salvage pathway; AMP from adenosine: step 1/1.</text>
</comment>
<evidence type="ECO:0000256" key="10">
    <source>
        <dbReference type="PIRSR" id="PIRSR601805-1"/>
    </source>
</evidence>
<evidence type="ECO:0000256" key="8">
    <source>
        <dbReference type="ARBA" id="ARBA00022777"/>
    </source>
</evidence>
<keyword evidence="8" id="KW-0418">Kinase</keyword>